<evidence type="ECO:0000256" key="2">
    <source>
        <dbReference type="ARBA" id="ARBA00022475"/>
    </source>
</evidence>
<keyword evidence="5 6" id="KW-0472">Membrane</keyword>
<sequence length="359" mass="39996">MKILYRYIGIEVLKAVTLTTSLFIFIILMDRASFIAETVLGQGVGFLDFLSVLIKTVPSFLGIVIPISFVISVLITFIQMGSSNELVALKSCGISIKDISKPVIVLGLLFSLLSFLSLMFIAPKSNVEVKKEITQLLKKKITMNITPKKFSSNFPGVTFYVEKIYPEKGYILNFMVSIQKKLQLITIFGEKGVLRTKGDSVFLDIFNGNAQVIDWKKPEGLKFLSFKSYTVELYKFSKKEQFKAKKYKTLFQLIEDGSIESRAEIIKRLSLSLAPLIVGLLAFSVAVSLPRGAVGTGVTLGLLIVVIYYVIYTVSKKLAVKTGVPILAFTPDLVFGLITVPLYLRTIKEKLQIEIGGRW</sequence>
<evidence type="ECO:0000256" key="3">
    <source>
        <dbReference type="ARBA" id="ARBA00022692"/>
    </source>
</evidence>
<evidence type="ECO:0000256" key="1">
    <source>
        <dbReference type="ARBA" id="ARBA00004651"/>
    </source>
</evidence>
<evidence type="ECO:0000313" key="7">
    <source>
        <dbReference type="EMBL" id="RKQ63754.1"/>
    </source>
</evidence>
<accession>A0A420W8X8</accession>
<dbReference type="PANTHER" id="PTHR33529:SF6">
    <property type="entry name" value="YJGP_YJGQ FAMILY PERMEASE"/>
    <property type="match status" value="1"/>
</dbReference>
<dbReference type="AlphaFoldDB" id="A0A420W8X8"/>
<keyword evidence="3 6" id="KW-0812">Transmembrane</keyword>
<dbReference type="RefSeq" id="WP_121169988.1">
    <property type="nucleotide sequence ID" value="NZ_RBIE01000001.1"/>
</dbReference>
<dbReference type="Pfam" id="PF03739">
    <property type="entry name" value="LptF_LptG"/>
    <property type="match status" value="1"/>
</dbReference>
<dbReference type="Proteomes" id="UP000280881">
    <property type="component" value="Unassembled WGS sequence"/>
</dbReference>
<keyword evidence="2" id="KW-1003">Cell membrane</keyword>
<dbReference type="InterPro" id="IPR005495">
    <property type="entry name" value="LptG/LptF_permease"/>
</dbReference>
<dbReference type="EMBL" id="RBIE01000001">
    <property type="protein sequence ID" value="RKQ63754.1"/>
    <property type="molecule type" value="Genomic_DNA"/>
</dbReference>
<evidence type="ECO:0000256" key="4">
    <source>
        <dbReference type="ARBA" id="ARBA00022989"/>
    </source>
</evidence>
<feature type="transmembrane region" description="Helical" evidence="6">
    <location>
        <begin position="34"/>
        <end position="53"/>
    </location>
</feature>
<comment type="caution">
    <text evidence="7">The sequence shown here is derived from an EMBL/GenBank/DDBJ whole genome shotgun (WGS) entry which is preliminary data.</text>
</comment>
<feature type="transmembrane region" description="Helical" evidence="6">
    <location>
        <begin position="60"/>
        <end position="82"/>
    </location>
</feature>
<feature type="transmembrane region" description="Helical" evidence="6">
    <location>
        <begin position="293"/>
        <end position="312"/>
    </location>
</feature>
<protein>
    <submittedName>
        <fullName evidence="7">Lipopolysaccharide export system permease protein</fullName>
    </submittedName>
</protein>
<feature type="transmembrane region" description="Helical" evidence="6">
    <location>
        <begin position="324"/>
        <end position="344"/>
    </location>
</feature>
<comment type="subcellular location">
    <subcellularLocation>
        <location evidence="1">Cell membrane</location>
        <topology evidence="1">Multi-pass membrane protein</topology>
    </subcellularLocation>
</comment>
<name>A0A420W8X8_9BACT</name>
<proteinExistence type="predicted"/>
<evidence type="ECO:0000313" key="8">
    <source>
        <dbReference type="Proteomes" id="UP000280881"/>
    </source>
</evidence>
<dbReference type="GO" id="GO:0015920">
    <property type="term" value="P:lipopolysaccharide transport"/>
    <property type="evidence" value="ECO:0007669"/>
    <property type="project" value="TreeGrafter"/>
</dbReference>
<evidence type="ECO:0000256" key="5">
    <source>
        <dbReference type="ARBA" id="ARBA00023136"/>
    </source>
</evidence>
<gene>
    <name evidence="7" type="ORF">C7457_0635</name>
</gene>
<evidence type="ECO:0000256" key="6">
    <source>
        <dbReference type="SAM" id="Phobius"/>
    </source>
</evidence>
<feature type="transmembrane region" description="Helical" evidence="6">
    <location>
        <begin position="102"/>
        <end position="122"/>
    </location>
</feature>
<keyword evidence="4 6" id="KW-1133">Transmembrane helix</keyword>
<reference evidence="7 8" key="1">
    <citation type="submission" date="2018-10" db="EMBL/GenBank/DDBJ databases">
        <title>Genomic Encyclopedia of Type Strains, Phase IV (KMG-IV): sequencing the most valuable type-strain genomes for metagenomic binning, comparative biology and taxonomic classification.</title>
        <authorList>
            <person name="Goeker M."/>
        </authorList>
    </citation>
    <scope>NUCLEOTIDE SEQUENCE [LARGE SCALE GENOMIC DNA]</scope>
    <source>
        <strain evidence="7 8">DSM 15521</strain>
    </source>
</reference>
<organism evidence="7 8">
    <name type="scientific">Thermovibrio guaymasensis</name>
    <dbReference type="NCBI Taxonomy" id="240167"/>
    <lineage>
        <taxon>Bacteria</taxon>
        <taxon>Pseudomonadati</taxon>
        <taxon>Aquificota</taxon>
        <taxon>Aquificia</taxon>
        <taxon>Desulfurobacteriales</taxon>
        <taxon>Desulfurobacteriaceae</taxon>
        <taxon>Thermovibrio</taxon>
    </lineage>
</organism>
<keyword evidence="8" id="KW-1185">Reference proteome</keyword>
<dbReference type="OrthoDB" id="9792188at2"/>
<dbReference type="GO" id="GO:0043190">
    <property type="term" value="C:ATP-binding cassette (ABC) transporter complex"/>
    <property type="evidence" value="ECO:0007669"/>
    <property type="project" value="TreeGrafter"/>
</dbReference>
<feature type="transmembrane region" description="Helical" evidence="6">
    <location>
        <begin position="12"/>
        <end position="28"/>
    </location>
</feature>
<feature type="transmembrane region" description="Helical" evidence="6">
    <location>
        <begin position="269"/>
        <end position="287"/>
    </location>
</feature>
<dbReference type="PANTHER" id="PTHR33529">
    <property type="entry name" value="SLR0882 PROTEIN-RELATED"/>
    <property type="match status" value="1"/>
</dbReference>